<evidence type="ECO:0000313" key="3">
    <source>
        <dbReference type="Proteomes" id="UP000279227"/>
    </source>
</evidence>
<name>A0A448BC72_CHRGE</name>
<dbReference type="AlphaFoldDB" id="A0A448BC72"/>
<dbReference type="KEGG" id="cgle:NCTC11432_05161"/>
<gene>
    <name evidence="2" type="ORF">NCTC11432_05161</name>
</gene>
<proteinExistence type="predicted"/>
<accession>A0A448BC72</accession>
<sequence>MIVKRILQMLMNFLSLKSELYALNYMFFNVLYLVKYE</sequence>
<dbReference type="Proteomes" id="UP000279227">
    <property type="component" value="Chromosome"/>
</dbReference>
<evidence type="ECO:0000313" key="2">
    <source>
        <dbReference type="EMBL" id="VEE12160.1"/>
    </source>
</evidence>
<dbReference type="EMBL" id="LR134289">
    <property type="protein sequence ID" value="VEE12160.1"/>
    <property type="molecule type" value="Genomic_DNA"/>
</dbReference>
<evidence type="ECO:0000256" key="1">
    <source>
        <dbReference type="SAM" id="Phobius"/>
    </source>
</evidence>
<feature type="transmembrane region" description="Helical" evidence="1">
    <location>
        <begin position="20"/>
        <end position="36"/>
    </location>
</feature>
<keyword evidence="1" id="KW-0472">Membrane</keyword>
<reference evidence="2 3" key="1">
    <citation type="submission" date="2018-12" db="EMBL/GenBank/DDBJ databases">
        <authorList>
            <consortium name="Pathogen Informatics"/>
        </authorList>
    </citation>
    <scope>NUCLEOTIDE SEQUENCE [LARGE SCALE GENOMIC DNA]</scope>
    <source>
        <strain evidence="2 3">NCTC11432</strain>
    </source>
</reference>
<protein>
    <submittedName>
        <fullName evidence="2">Uncharacterized protein</fullName>
    </submittedName>
</protein>
<organism evidence="2 3">
    <name type="scientific">Chryseobacterium gleum</name>
    <name type="common">Flavobacterium gleum</name>
    <dbReference type="NCBI Taxonomy" id="250"/>
    <lineage>
        <taxon>Bacteria</taxon>
        <taxon>Pseudomonadati</taxon>
        <taxon>Bacteroidota</taxon>
        <taxon>Flavobacteriia</taxon>
        <taxon>Flavobacteriales</taxon>
        <taxon>Weeksellaceae</taxon>
        <taxon>Chryseobacterium group</taxon>
        <taxon>Chryseobacterium</taxon>
    </lineage>
</organism>
<keyword evidence="1" id="KW-0812">Transmembrane</keyword>
<keyword evidence="1" id="KW-1133">Transmembrane helix</keyword>